<dbReference type="GO" id="GO:0070402">
    <property type="term" value="F:NADPH binding"/>
    <property type="evidence" value="ECO:0007669"/>
    <property type="project" value="TreeGrafter"/>
</dbReference>
<dbReference type="InterPro" id="IPR011032">
    <property type="entry name" value="GroES-like_sf"/>
</dbReference>
<proteinExistence type="predicted"/>
<dbReference type="Proteomes" id="UP000664132">
    <property type="component" value="Unassembled WGS sequence"/>
</dbReference>
<dbReference type="CDD" id="cd05276">
    <property type="entry name" value="p53_inducible_oxidoreductase"/>
    <property type="match status" value="1"/>
</dbReference>
<accession>A0A8H7TI26</accession>
<reference evidence="4" key="1">
    <citation type="submission" date="2021-02" db="EMBL/GenBank/DDBJ databases">
        <title>Genome sequence Cadophora malorum strain M34.</title>
        <authorList>
            <person name="Stefanovic E."/>
            <person name="Vu D."/>
            <person name="Scully C."/>
            <person name="Dijksterhuis J."/>
            <person name="Roader J."/>
            <person name="Houbraken J."/>
        </authorList>
    </citation>
    <scope>NUCLEOTIDE SEQUENCE</scope>
    <source>
        <strain evidence="4">M34</strain>
    </source>
</reference>
<organism evidence="4 5">
    <name type="scientific">Cadophora malorum</name>
    <dbReference type="NCBI Taxonomy" id="108018"/>
    <lineage>
        <taxon>Eukaryota</taxon>
        <taxon>Fungi</taxon>
        <taxon>Dikarya</taxon>
        <taxon>Ascomycota</taxon>
        <taxon>Pezizomycotina</taxon>
        <taxon>Leotiomycetes</taxon>
        <taxon>Helotiales</taxon>
        <taxon>Ploettnerulaceae</taxon>
        <taxon>Cadophora</taxon>
    </lineage>
</organism>
<name>A0A8H7TI26_9HELO</name>
<evidence type="ECO:0000256" key="2">
    <source>
        <dbReference type="ARBA" id="ARBA00023002"/>
    </source>
</evidence>
<evidence type="ECO:0000313" key="5">
    <source>
        <dbReference type="Proteomes" id="UP000664132"/>
    </source>
</evidence>
<dbReference type="InterPro" id="IPR013154">
    <property type="entry name" value="ADH-like_N"/>
</dbReference>
<protein>
    <recommendedName>
        <fullName evidence="3">Enoyl reductase (ER) domain-containing protein</fullName>
    </recommendedName>
</protein>
<dbReference type="NCBIfam" id="TIGR02824">
    <property type="entry name" value="quinone_pig3"/>
    <property type="match status" value="1"/>
</dbReference>
<dbReference type="PANTHER" id="PTHR48106:SF18">
    <property type="entry name" value="QUINONE OXIDOREDUCTASE PIG3"/>
    <property type="match status" value="1"/>
</dbReference>
<dbReference type="SUPFAM" id="SSF50129">
    <property type="entry name" value="GroES-like"/>
    <property type="match status" value="1"/>
</dbReference>
<feature type="domain" description="Enoyl reductase (ER)" evidence="3">
    <location>
        <begin position="10"/>
        <end position="328"/>
    </location>
</feature>
<dbReference type="SUPFAM" id="SSF51735">
    <property type="entry name" value="NAD(P)-binding Rossmann-fold domains"/>
    <property type="match status" value="1"/>
</dbReference>
<evidence type="ECO:0000256" key="1">
    <source>
        <dbReference type="ARBA" id="ARBA00022857"/>
    </source>
</evidence>
<dbReference type="EMBL" id="JAFJYH010000102">
    <property type="protein sequence ID" value="KAG4419597.1"/>
    <property type="molecule type" value="Genomic_DNA"/>
</dbReference>
<keyword evidence="5" id="KW-1185">Reference proteome</keyword>
<dbReference type="InterPro" id="IPR036291">
    <property type="entry name" value="NAD(P)-bd_dom_sf"/>
</dbReference>
<dbReference type="GO" id="GO:0016651">
    <property type="term" value="F:oxidoreductase activity, acting on NAD(P)H"/>
    <property type="evidence" value="ECO:0007669"/>
    <property type="project" value="TreeGrafter"/>
</dbReference>
<dbReference type="AlphaFoldDB" id="A0A8H7TI26"/>
<keyword evidence="2" id="KW-0560">Oxidoreductase</keyword>
<dbReference type="InterPro" id="IPR014189">
    <property type="entry name" value="Quinone_OxRdtase_PIG3"/>
</dbReference>
<evidence type="ECO:0000313" key="4">
    <source>
        <dbReference type="EMBL" id="KAG4419597.1"/>
    </source>
</evidence>
<comment type="caution">
    <text evidence="4">The sequence shown here is derived from an EMBL/GenBank/DDBJ whole genome shotgun (WGS) entry which is preliminary data.</text>
</comment>
<dbReference type="Gene3D" id="3.90.180.10">
    <property type="entry name" value="Medium-chain alcohol dehydrogenases, catalytic domain"/>
    <property type="match status" value="1"/>
</dbReference>
<dbReference type="InterPro" id="IPR013149">
    <property type="entry name" value="ADH-like_C"/>
</dbReference>
<dbReference type="InterPro" id="IPR020843">
    <property type="entry name" value="ER"/>
</dbReference>
<evidence type="ECO:0000259" key="3">
    <source>
        <dbReference type="SMART" id="SM00829"/>
    </source>
</evidence>
<keyword evidence="1" id="KW-0521">NADP</keyword>
<dbReference type="OrthoDB" id="203908at2759"/>
<dbReference type="PANTHER" id="PTHR48106">
    <property type="entry name" value="QUINONE OXIDOREDUCTASE PIG3-RELATED"/>
    <property type="match status" value="1"/>
</dbReference>
<dbReference type="Pfam" id="PF00107">
    <property type="entry name" value="ADH_zinc_N"/>
    <property type="match status" value="1"/>
</dbReference>
<dbReference type="Gene3D" id="3.40.50.720">
    <property type="entry name" value="NAD(P)-binding Rossmann-like Domain"/>
    <property type="match status" value="1"/>
</dbReference>
<dbReference type="Pfam" id="PF08240">
    <property type="entry name" value="ADH_N"/>
    <property type="match status" value="1"/>
</dbReference>
<gene>
    <name evidence="4" type="ORF">IFR04_007299</name>
</gene>
<sequence>MHSDIQNGTGPATALFLNTNVPKPRPTSSQALIKIHSFGLNRMDLMQREGKYNVPPQAGKTLGVEFSGWVEELGDGETGDFKVGDEVFGLAYGGAYAEYLATSTKMLIHKPKEISWTVAAGIPETWITATQALHLVGCFKPGDNVLWHAGASSVSIAGIQLARANGAGKIFVTAGSDEKVEFCKTLGATAGFNYHTEDWVKGILAATGGHGADVIVDYIGGEYSQGNFEVAAMDGRIVQLASLGGSKLGAGLDIGLLENKRLRWEGSRLRSRELEYQSRLRDLLVEFALPRFVDGTFQVPVEKVFSWKDIQKAHELMESNQSKGKIICFVE</sequence>
<dbReference type="SMART" id="SM00829">
    <property type="entry name" value="PKS_ER"/>
    <property type="match status" value="1"/>
</dbReference>